<dbReference type="WBParaSite" id="nRc.2.0.1.t32271-RA">
    <property type="protein sequence ID" value="nRc.2.0.1.t32271-RA"/>
    <property type="gene ID" value="nRc.2.0.1.g32271"/>
</dbReference>
<dbReference type="AlphaFoldDB" id="A0A915K0G0"/>
<sequence length="106" mass="12045">MWGESSSIPTIVSLKYFIVIWEGSPGVHGIGARNIECPGFVVDIIYKLRGHFCHFFIKCGKDDLQEGYVMVVDYLMAAVDCFDSNNNEYLNLVGYYNYIVAVVQNY</sequence>
<name>A0A915K0G0_ROMCU</name>
<proteinExistence type="predicted"/>
<evidence type="ECO:0000313" key="2">
    <source>
        <dbReference type="WBParaSite" id="nRc.2.0.1.t32271-RA"/>
    </source>
</evidence>
<evidence type="ECO:0000313" key="1">
    <source>
        <dbReference type="Proteomes" id="UP000887565"/>
    </source>
</evidence>
<keyword evidence="1" id="KW-1185">Reference proteome</keyword>
<dbReference type="Proteomes" id="UP000887565">
    <property type="component" value="Unplaced"/>
</dbReference>
<reference evidence="2" key="1">
    <citation type="submission" date="2022-11" db="UniProtKB">
        <authorList>
            <consortium name="WormBaseParasite"/>
        </authorList>
    </citation>
    <scope>IDENTIFICATION</scope>
</reference>
<protein>
    <submittedName>
        <fullName evidence="2">Uncharacterized protein</fullName>
    </submittedName>
</protein>
<accession>A0A915K0G0</accession>
<organism evidence="1 2">
    <name type="scientific">Romanomermis culicivorax</name>
    <name type="common">Nematode worm</name>
    <dbReference type="NCBI Taxonomy" id="13658"/>
    <lineage>
        <taxon>Eukaryota</taxon>
        <taxon>Metazoa</taxon>
        <taxon>Ecdysozoa</taxon>
        <taxon>Nematoda</taxon>
        <taxon>Enoplea</taxon>
        <taxon>Dorylaimia</taxon>
        <taxon>Mermithida</taxon>
        <taxon>Mermithoidea</taxon>
        <taxon>Mermithidae</taxon>
        <taxon>Romanomermis</taxon>
    </lineage>
</organism>